<dbReference type="AlphaFoldDB" id="E0CP06"/>
<dbReference type="InParanoid" id="E0CP06"/>
<gene>
    <name evidence="1" type="ordered locus">VIT_18s0001g08880</name>
</gene>
<sequence length="69" mass="8031">MHIKVPLALEHLGIQFRCTKQIQSYNSSLFKISLAGALQILTASSRFCYTCNGVLRFWLEFRNRGQMFF</sequence>
<organism evidence="1 2">
    <name type="scientific">Vitis vinifera</name>
    <name type="common">Grape</name>
    <dbReference type="NCBI Taxonomy" id="29760"/>
    <lineage>
        <taxon>Eukaryota</taxon>
        <taxon>Viridiplantae</taxon>
        <taxon>Streptophyta</taxon>
        <taxon>Embryophyta</taxon>
        <taxon>Tracheophyta</taxon>
        <taxon>Spermatophyta</taxon>
        <taxon>Magnoliopsida</taxon>
        <taxon>eudicotyledons</taxon>
        <taxon>Gunneridae</taxon>
        <taxon>Pentapetalae</taxon>
        <taxon>rosids</taxon>
        <taxon>Vitales</taxon>
        <taxon>Vitaceae</taxon>
        <taxon>Viteae</taxon>
        <taxon>Vitis</taxon>
    </lineage>
</organism>
<dbReference type="STRING" id="29760.E0CP06"/>
<evidence type="ECO:0000313" key="2">
    <source>
        <dbReference type="Proteomes" id="UP000009183"/>
    </source>
</evidence>
<protein>
    <submittedName>
        <fullName evidence="1">Uncharacterized protein</fullName>
    </submittedName>
</protein>
<dbReference type="EMBL" id="FN595227">
    <property type="protein sequence ID" value="CBI19384.3"/>
    <property type="molecule type" value="Genomic_DNA"/>
</dbReference>
<evidence type="ECO:0000313" key="1">
    <source>
        <dbReference type="EMBL" id="CBI19384.3"/>
    </source>
</evidence>
<keyword evidence="2" id="KW-1185">Reference proteome</keyword>
<reference evidence="2" key="1">
    <citation type="journal article" date="2007" name="Nature">
        <title>The grapevine genome sequence suggests ancestral hexaploidization in major angiosperm phyla.</title>
        <authorList>
            <consortium name="The French-Italian Public Consortium for Grapevine Genome Characterization."/>
            <person name="Jaillon O."/>
            <person name="Aury J.-M."/>
            <person name="Noel B."/>
            <person name="Policriti A."/>
            <person name="Clepet C."/>
            <person name="Casagrande A."/>
            <person name="Choisne N."/>
            <person name="Aubourg S."/>
            <person name="Vitulo N."/>
            <person name="Jubin C."/>
            <person name="Vezzi A."/>
            <person name="Legeai F."/>
            <person name="Hugueney P."/>
            <person name="Dasilva C."/>
            <person name="Horner D."/>
            <person name="Mica E."/>
            <person name="Jublot D."/>
            <person name="Poulain J."/>
            <person name="Bruyere C."/>
            <person name="Billault A."/>
            <person name="Segurens B."/>
            <person name="Gouyvenoux M."/>
            <person name="Ugarte E."/>
            <person name="Cattonaro F."/>
            <person name="Anthouard V."/>
            <person name="Vico V."/>
            <person name="Del Fabbro C."/>
            <person name="Alaux M."/>
            <person name="Di Gaspero G."/>
            <person name="Dumas V."/>
            <person name="Felice N."/>
            <person name="Paillard S."/>
            <person name="Juman I."/>
            <person name="Moroldo M."/>
            <person name="Scalabrin S."/>
            <person name="Canaguier A."/>
            <person name="Le Clainche I."/>
            <person name="Malacrida G."/>
            <person name="Durand E."/>
            <person name="Pesole G."/>
            <person name="Laucou V."/>
            <person name="Chatelet P."/>
            <person name="Merdinoglu D."/>
            <person name="Delledonne M."/>
            <person name="Pezzotti M."/>
            <person name="Lecharny A."/>
            <person name="Scarpelli C."/>
            <person name="Artiguenave F."/>
            <person name="Pe M.E."/>
            <person name="Valle G."/>
            <person name="Morgante M."/>
            <person name="Caboche M."/>
            <person name="Adam-Blondon A.-F."/>
            <person name="Weissenbach J."/>
            <person name="Quetier F."/>
            <person name="Wincker P."/>
        </authorList>
    </citation>
    <scope>NUCLEOTIDE SEQUENCE [LARGE SCALE GENOMIC DNA]</scope>
    <source>
        <strain evidence="2">cv. Pinot noir / PN40024</strain>
    </source>
</reference>
<accession>E0CP06</accession>
<dbReference type="HOGENOM" id="CLU_2781056_0_0_1"/>
<dbReference type="Proteomes" id="UP000009183">
    <property type="component" value="Chromosome 18"/>
</dbReference>
<proteinExistence type="predicted"/>
<dbReference type="PaxDb" id="29760-VIT_18s0001g08880.t01"/>
<name>E0CP06_VITVI</name>